<dbReference type="Proteomes" id="UP000631114">
    <property type="component" value="Unassembled WGS sequence"/>
</dbReference>
<accession>A0A835GUW8</accession>
<proteinExistence type="predicted"/>
<dbReference type="AlphaFoldDB" id="A0A835GUW8"/>
<comment type="caution">
    <text evidence="1">The sequence shown here is derived from an EMBL/GenBank/DDBJ whole genome shotgun (WGS) entry which is preliminary data.</text>
</comment>
<dbReference type="EMBL" id="JADFTS010000009">
    <property type="protein sequence ID" value="KAF9587449.1"/>
    <property type="molecule type" value="Genomic_DNA"/>
</dbReference>
<name>A0A835GUW8_9MAGN</name>
<evidence type="ECO:0000313" key="2">
    <source>
        <dbReference type="Proteomes" id="UP000631114"/>
    </source>
</evidence>
<dbReference type="Pfam" id="PF08615">
    <property type="entry name" value="RNase_H2_suC"/>
    <property type="match status" value="1"/>
</dbReference>
<dbReference type="Gene3D" id="2.40.128.680">
    <property type="match status" value="1"/>
</dbReference>
<dbReference type="CDD" id="cd09271">
    <property type="entry name" value="RNase_H2-C"/>
    <property type="match status" value="1"/>
</dbReference>
<organism evidence="1 2">
    <name type="scientific">Coptis chinensis</name>
    <dbReference type="NCBI Taxonomy" id="261450"/>
    <lineage>
        <taxon>Eukaryota</taxon>
        <taxon>Viridiplantae</taxon>
        <taxon>Streptophyta</taxon>
        <taxon>Embryophyta</taxon>
        <taxon>Tracheophyta</taxon>
        <taxon>Spermatophyta</taxon>
        <taxon>Magnoliopsida</taxon>
        <taxon>Ranunculales</taxon>
        <taxon>Ranunculaceae</taxon>
        <taxon>Coptidoideae</taxon>
        <taxon>Coptis</taxon>
    </lineage>
</organism>
<dbReference type="GO" id="GO:0006401">
    <property type="term" value="P:RNA catabolic process"/>
    <property type="evidence" value="ECO:0007669"/>
    <property type="project" value="InterPro"/>
</dbReference>
<evidence type="ECO:0000313" key="1">
    <source>
        <dbReference type="EMBL" id="KAF9587449.1"/>
    </source>
</evidence>
<protein>
    <submittedName>
        <fullName evidence="1">Uncharacterized protein</fullName>
    </submittedName>
</protein>
<dbReference type="PANTHER" id="PTHR47204:SF1">
    <property type="entry name" value="RIBONUCLEASE H2 SUBUNIT C"/>
    <property type="match status" value="1"/>
</dbReference>
<dbReference type="OrthoDB" id="6222486at2759"/>
<gene>
    <name evidence="1" type="ORF">IFM89_002630</name>
</gene>
<dbReference type="InterPro" id="IPR013924">
    <property type="entry name" value="RNase_H2_suC"/>
</dbReference>
<reference evidence="1 2" key="1">
    <citation type="submission" date="2020-10" db="EMBL/GenBank/DDBJ databases">
        <title>The Coptis chinensis genome and diversification of protoberbering-type alkaloids.</title>
        <authorList>
            <person name="Wang B."/>
            <person name="Shu S."/>
            <person name="Song C."/>
            <person name="Liu Y."/>
        </authorList>
    </citation>
    <scope>NUCLEOTIDE SEQUENCE [LARGE SCALE GENOMIC DNA]</scope>
    <source>
        <strain evidence="1">HL-2020</strain>
        <tissue evidence="1">Leaf</tissue>
    </source>
</reference>
<sequence length="192" mass="21471">MYIWIGAQGFKEGFVRKMETEKEEIPRNGIMGTIILQSNSDSSSEIVDLTNKVHQLPCCIKHNGPCTVSHYFKPSKTGVDVEGLSVEEACFRGRKLQGAKITIPEGYSGFVLGKKKSQGKRKASETSEENLSHWEMRARFQSINYWNHDSLPSHSDAFLRSLHWLPVANALHKPVSGDDLAHASNLFGVKLD</sequence>
<keyword evidence="2" id="KW-1185">Reference proteome</keyword>
<dbReference type="PANTHER" id="PTHR47204">
    <property type="entry name" value="OS02G0168900 PROTEIN"/>
    <property type="match status" value="1"/>
</dbReference>
<dbReference type="GO" id="GO:0032299">
    <property type="term" value="C:ribonuclease H2 complex"/>
    <property type="evidence" value="ECO:0007669"/>
    <property type="project" value="InterPro"/>
</dbReference>